<keyword evidence="3" id="KW-1185">Reference proteome</keyword>
<proteinExistence type="predicted"/>
<reference evidence="2 3" key="1">
    <citation type="submission" date="2021-04" db="EMBL/GenBank/DDBJ databases">
        <authorList>
            <consortium name="Wellcome Sanger Institute Data Sharing"/>
        </authorList>
    </citation>
    <scope>NUCLEOTIDE SEQUENCE [LARGE SCALE GENOMIC DNA]</scope>
</reference>
<dbReference type="Proteomes" id="UP000265040">
    <property type="component" value="Chromosome 24"/>
</dbReference>
<name>A0AAQ6ILD6_ANATE</name>
<feature type="signal peptide" evidence="1">
    <location>
        <begin position="1"/>
        <end position="27"/>
    </location>
</feature>
<dbReference type="AlphaFoldDB" id="A0AAQ6ILD6"/>
<evidence type="ECO:0000313" key="2">
    <source>
        <dbReference type="Ensembl" id="ENSATEP00000074562.1"/>
    </source>
</evidence>
<reference evidence="2" key="3">
    <citation type="submission" date="2025-09" db="UniProtKB">
        <authorList>
            <consortium name="Ensembl"/>
        </authorList>
    </citation>
    <scope>IDENTIFICATION</scope>
</reference>
<feature type="chain" id="PRO_5043950010" evidence="1">
    <location>
        <begin position="28"/>
        <end position="61"/>
    </location>
</feature>
<evidence type="ECO:0000313" key="3">
    <source>
        <dbReference type="Proteomes" id="UP000265040"/>
    </source>
</evidence>
<dbReference type="GeneTree" id="ENSGT00940000178407"/>
<dbReference type="Ensembl" id="ENSATET00000079134.1">
    <property type="protein sequence ID" value="ENSATEP00000074562.1"/>
    <property type="gene ID" value="ENSATEG00000032440.1"/>
</dbReference>
<keyword evidence="1" id="KW-0732">Signal</keyword>
<accession>A0AAQ6ILD6</accession>
<protein>
    <submittedName>
        <fullName evidence="2">Uncharacterized protein</fullName>
    </submittedName>
</protein>
<sequence>MLTSRSSSSVPLLGIMMVLLLVYLVSSASFSSQVEGKEPPGPRPLPVLGILLQLDLKRPCL</sequence>
<reference evidence="2" key="2">
    <citation type="submission" date="2025-08" db="UniProtKB">
        <authorList>
            <consortium name="Ensembl"/>
        </authorList>
    </citation>
    <scope>IDENTIFICATION</scope>
</reference>
<evidence type="ECO:0000256" key="1">
    <source>
        <dbReference type="SAM" id="SignalP"/>
    </source>
</evidence>
<organism evidence="2 3">
    <name type="scientific">Anabas testudineus</name>
    <name type="common">Climbing perch</name>
    <name type="synonym">Anthias testudineus</name>
    <dbReference type="NCBI Taxonomy" id="64144"/>
    <lineage>
        <taxon>Eukaryota</taxon>
        <taxon>Metazoa</taxon>
        <taxon>Chordata</taxon>
        <taxon>Craniata</taxon>
        <taxon>Vertebrata</taxon>
        <taxon>Euteleostomi</taxon>
        <taxon>Actinopterygii</taxon>
        <taxon>Neopterygii</taxon>
        <taxon>Teleostei</taxon>
        <taxon>Neoteleostei</taxon>
        <taxon>Acanthomorphata</taxon>
        <taxon>Anabantaria</taxon>
        <taxon>Anabantiformes</taxon>
        <taxon>Anabantoidei</taxon>
        <taxon>Anabantidae</taxon>
        <taxon>Anabas</taxon>
    </lineage>
</organism>